<gene>
    <name evidence="2" type="ORF">PAECIP111893_00983</name>
</gene>
<reference evidence="2" key="1">
    <citation type="submission" date="2022-01" db="EMBL/GenBank/DDBJ databases">
        <authorList>
            <person name="Criscuolo A."/>
        </authorList>
    </citation>
    <scope>NUCLEOTIDE SEQUENCE</scope>
    <source>
        <strain evidence="2">CIP111893</strain>
    </source>
</reference>
<evidence type="ECO:0000313" key="2">
    <source>
        <dbReference type="EMBL" id="CAH1197798.1"/>
    </source>
</evidence>
<dbReference type="RefSeq" id="WP_236339327.1">
    <property type="nucleotide sequence ID" value="NZ_CAKMMF010000004.1"/>
</dbReference>
<organism evidence="2 3">
    <name type="scientific">Paenibacillus plantiphilus</name>
    <dbReference type="NCBI Taxonomy" id="2905650"/>
    <lineage>
        <taxon>Bacteria</taxon>
        <taxon>Bacillati</taxon>
        <taxon>Bacillota</taxon>
        <taxon>Bacilli</taxon>
        <taxon>Bacillales</taxon>
        <taxon>Paenibacillaceae</taxon>
        <taxon>Paenibacillus</taxon>
    </lineage>
</organism>
<feature type="compositionally biased region" description="Basic and acidic residues" evidence="1">
    <location>
        <begin position="56"/>
        <end position="74"/>
    </location>
</feature>
<sequence>MPYKSIDLQASIPRTPDVAALQNQMMHKPVADQTRLEEASVKETELMRRKNSAVEQSDKLNIKDNKQREAESNAKRRKNAGDSEDSQEPAETQTPQSPQHPFKGQHIDISL</sequence>
<evidence type="ECO:0000256" key="1">
    <source>
        <dbReference type="SAM" id="MobiDB-lite"/>
    </source>
</evidence>
<dbReference type="EMBL" id="CAKMMF010000004">
    <property type="protein sequence ID" value="CAH1197798.1"/>
    <property type="molecule type" value="Genomic_DNA"/>
</dbReference>
<comment type="caution">
    <text evidence="2">The sequence shown here is derived from an EMBL/GenBank/DDBJ whole genome shotgun (WGS) entry which is preliminary data.</text>
</comment>
<dbReference type="Proteomes" id="UP000838686">
    <property type="component" value="Unassembled WGS sequence"/>
</dbReference>
<feature type="region of interest" description="Disordered" evidence="1">
    <location>
        <begin position="42"/>
        <end position="111"/>
    </location>
</feature>
<feature type="compositionally biased region" description="Polar residues" evidence="1">
    <location>
        <begin position="89"/>
        <end position="99"/>
    </location>
</feature>
<name>A0ABM9C096_9BACL</name>
<proteinExistence type="predicted"/>
<protein>
    <submittedName>
        <fullName evidence="2">Uncharacterized protein</fullName>
    </submittedName>
</protein>
<evidence type="ECO:0000313" key="3">
    <source>
        <dbReference type="Proteomes" id="UP000838686"/>
    </source>
</evidence>
<accession>A0ABM9C096</accession>
<keyword evidence="3" id="KW-1185">Reference proteome</keyword>